<gene>
    <name evidence="2" type="ORF">EVAR_8649_1</name>
</gene>
<keyword evidence="3" id="KW-1185">Reference proteome</keyword>
<dbReference type="AlphaFoldDB" id="A0A4C1TUF0"/>
<evidence type="ECO:0000313" key="3">
    <source>
        <dbReference type="Proteomes" id="UP000299102"/>
    </source>
</evidence>
<feature type="compositionally biased region" description="Basic and acidic residues" evidence="1">
    <location>
        <begin position="97"/>
        <end position="108"/>
    </location>
</feature>
<name>A0A4C1TUF0_EUMVA</name>
<evidence type="ECO:0000256" key="1">
    <source>
        <dbReference type="SAM" id="MobiDB-lite"/>
    </source>
</evidence>
<dbReference type="Proteomes" id="UP000299102">
    <property type="component" value="Unassembled WGS sequence"/>
</dbReference>
<comment type="caution">
    <text evidence="2">The sequence shown here is derived from an EMBL/GenBank/DDBJ whole genome shotgun (WGS) entry which is preliminary data.</text>
</comment>
<evidence type="ECO:0000313" key="2">
    <source>
        <dbReference type="EMBL" id="GBP17653.1"/>
    </source>
</evidence>
<reference evidence="2 3" key="1">
    <citation type="journal article" date="2019" name="Commun. Biol.">
        <title>The bagworm genome reveals a unique fibroin gene that provides high tensile strength.</title>
        <authorList>
            <person name="Kono N."/>
            <person name="Nakamura H."/>
            <person name="Ohtoshi R."/>
            <person name="Tomita M."/>
            <person name="Numata K."/>
            <person name="Arakawa K."/>
        </authorList>
    </citation>
    <scope>NUCLEOTIDE SEQUENCE [LARGE SCALE GENOMIC DNA]</scope>
</reference>
<feature type="region of interest" description="Disordered" evidence="1">
    <location>
        <begin position="83"/>
        <end position="108"/>
    </location>
</feature>
<organism evidence="2 3">
    <name type="scientific">Eumeta variegata</name>
    <name type="common">Bagworm moth</name>
    <name type="synonym">Eumeta japonica</name>
    <dbReference type="NCBI Taxonomy" id="151549"/>
    <lineage>
        <taxon>Eukaryota</taxon>
        <taxon>Metazoa</taxon>
        <taxon>Ecdysozoa</taxon>
        <taxon>Arthropoda</taxon>
        <taxon>Hexapoda</taxon>
        <taxon>Insecta</taxon>
        <taxon>Pterygota</taxon>
        <taxon>Neoptera</taxon>
        <taxon>Endopterygota</taxon>
        <taxon>Lepidoptera</taxon>
        <taxon>Glossata</taxon>
        <taxon>Ditrysia</taxon>
        <taxon>Tineoidea</taxon>
        <taxon>Psychidae</taxon>
        <taxon>Oiketicinae</taxon>
        <taxon>Eumeta</taxon>
    </lineage>
</organism>
<sequence>MTHAALPRFFCSFPCERDGEGGKKPIMGRPCARAHRCVRLSQTKKPPKQLIMQWRLKLESYKAMTPTSVRGHFGMEMPSARDCPMGVFTEPRHRKSREVAVRTATSEK</sequence>
<accession>A0A4C1TUF0</accession>
<dbReference type="EMBL" id="BGZK01000089">
    <property type="protein sequence ID" value="GBP17653.1"/>
    <property type="molecule type" value="Genomic_DNA"/>
</dbReference>
<proteinExistence type="predicted"/>
<protein>
    <submittedName>
        <fullName evidence="2">Uncharacterized protein</fullName>
    </submittedName>
</protein>